<keyword evidence="4 5" id="KW-0413">Isomerase</keyword>
<dbReference type="GO" id="GO:0047938">
    <property type="term" value="F:glucose-6-phosphate 1-epimerase activity"/>
    <property type="evidence" value="ECO:0007669"/>
    <property type="project" value="UniProtKB-UniRule"/>
</dbReference>
<dbReference type="PIRSF" id="PIRSF016020">
    <property type="entry name" value="PHexose_mutarotase"/>
    <property type="match status" value="1"/>
</dbReference>
<evidence type="ECO:0000256" key="4">
    <source>
        <dbReference type="ARBA" id="ARBA00023235"/>
    </source>
</evidence>
<protein>
    <recommendedName>
        <fullName evidence="3 5">Glucose-6-phosphate 1-epimerase</fullName>
        <ecNumber evidence="3 5">5.1.3.15</ecNumber>
    </recommendedName>
</protein>
<accession>A0A061HEL2</accession>
<dbReference type="AlphaFoldDB" id="A0A061HEL2"/>
<evidence type="ECO:0000256" key="6">
    <source>
        <dbReference type="PIRSR" id="PIRSR016020-1"/>
    </source>
</evidence>
<dbReference type="Pfam" id="PF01263">
    <property type="entry name" value="Aldose_epim"/>
    <property type="match status" value="1"/>
</dbReference>
<dbReference type="Gene3D" id="2.70.98.10">
    <property type="match status" value="1"/>
</dbReference>
<comment type="catalytic activity">
    <reaction evidence="1">
        <text>alpha-D-glucose 6-phosphate = beta-D-glucose 6-phosphate</text>
        <dbReference type="Rhea" id="RHEA:16249"/>
        <dbReference type="ChEBI" id="CHEBI:58225"/>
        <dbReference type="ChEBI" id="CHEBI:58247"/>
        <dbReference type="EC" id="5.1.3.15"/>
    </reaction>
</comment>
<feature type="active site" evidence="6">
    <location>
        <position position="172"/>
    </location>
</feature>
<evidence type="ECO:0000313" key="7">
    <source>
        <dbReference type="EMBL" id="EPQ29031.1"/>
    </source>
</evidence>
<gene>
    <name evidence="7" type="ORF">PFL1_03321</name>
</gene>
<dbReference type="EC" id="5.1.3.15" evidence="3 5"/>
<comment type="similarity">
    <text evidence="2 5">Belongs to the glucose-6-phosphate 1-epimerase family.</text>
</comment>
<dbReference type="GeneID" id="19317431"/>
<evidence type="ECO:0000256" key="1">
    <source>
        <dbReference type="ARBA" id="ARBA00001096"/>
    </source>
</evidence>
<dbReference type="GO" id="GO:0030246">
    <property type="term" value="F:carbohydrate binding"/>
    <property type="evidence" value="ECO:0007669"/>
    <property type="project" value="UniProtKB-UniRule"/>
</dbReference>
<dbReference type="eggNOG" id="KOG1594">
    <property type="taxonomic scope" value="Eukaryota"/>
</dbReference>
<dbReference type="KEGG" id="pfp:PFL1_03321"/>
<evidence type="ECO:0000256" key="2">
    <source>
        <dbReference type="ARBA" id="ARBA00005866"/>
    </source>
</evidence>
<dbReference type="InterPro" id="IPR014718">
    <property type="entry name" value="GH-type_carb-bd"/>
</dbReference>
<dbReference type="OrthoDB" id="1659429at2759"/>
<evidence type="ECO:0000256" key="5">
    <source>
        <dbReference type="PIRNR" id="PIRNR016020"/>
    </source>
</evidence>
<dbReference type="InterPro" id="IPR008183">
    <property type="entry name" value="Aldose_1/G6P_1-epimerase"/>
</dbReference>
<reference evidence="7 8" key="1">
    <citation type="journal article" date="2013" name="Plant Cell">
        <title>The transition from a phytopathogenic smut ancestor to an anamorphic biocontrol agent deciphered by comparative whole-genome analysis.</title>
        <authorList>
            <person name="Lefebvre F."/>
            <person name="Joly D.L."/>
            <person name="Labbe C."/>
            <person name="Teichmann B."/>
            <person name="Linning R."/>
            <person name="Belzile F."/>
            <person name="Bakkeren G."/>
            <person name="Belanger R.R."/>
        </authorList>
    </citation>
    <scope>NUCLEOTIDE SEQUENCE [LARGE SCALE GENOMIC DNA]</scope>
    <source>
        <strain evidence="7 8">PF-1</strain>
    </source>
</reference>
<dbReference type="HOGENOM" id="CLU_048345_1_0_1"/>
<dbReference type="EMBL" id="KE361632">
    <property type="protein sequence ID" value="EPQ29031.1"/>
    <property type="molecule type" value="Genomic_DNA"/>
</dbReference>
<dbReference type="CDD" id="cd09020">
    <property type="entry name" value="D-hex-6-P-epi_like"/>
    <property type="match status" value="1"/>
</dbReference>
<dbReference type="PANTHER" id="PTHR11122:SF13">
    <property type="entry name" value="GLUCOSE-6-PHOSPHATE 1-EPIMERASE"/>
    <property type="match status" value="1"/>
</dbReference>
<dbReference type="GO" id="GO:0005975">
    <property type="term" value="P:carbohydrate metabolic process"/>
    <property type="evidence" value="ECO:0007669"/>
    <property type="project" value="InterPro"/>
</dbReference>
<dbReference type="Proteomes" id="UP000053664">
    <property type="component" value="Unassembled WGS sequence"/>
</dbReference>
<dbReference type="SUPFAM" id="SSF74650">
    <property type="entry name" value="Galactose mutarotase-like"/>
    <property type="match status" value="1"/>
</dbReference>
<name>A0A061HEL2_9BASI</name>
<dbReference type="InterPro" id="IPR011013">
    <property type="entry name" value="Gal_mutarotase_sf_dom"/>
</dbReference>
<dbReference type="PANTHER" id="PTHR11122">
    <property type="entry name" value="APOSPORY-ASSOCIATED PROTEIN C-RELATED"/>
    <property type="match status" value="1"/>
</dbReference>
<feature type="active site" evidence="6">
    <location>
        <position position="292"/>
    </location>
</feature>
<evidence type="ECO:0000313" key="8">
    <source>
        <dbReference type="Proteomes" id="UP000053664"/>
    </source>
</evidence>
<proteinExistence type="inferred from homology"/>
<sequence>MPISFVHDNAAVRLDLPASKASVEIYLYGATVTSWRSNGGQERLFLSEKAALDGSAAIRGGIPLVFPVFGAPSDHKDAPKAVEHLAKHGFARTHRWSLSSDDSTSESSSEDRVSVTLTLRSSELPEVASSWPFETALEYKVTLTPNALRCQLSVEHLSTSTGGEMPFQALLHNYLLVPDSTKASVHGLQGQTCMDKLRDFARSEVQDAEVRPAGEAMDRAHRFADEGREPGDVSLHYNASLVDDPLGRMGKGVEVKRSANLLDTVVWNPASEGEKGIKDLASGDWKSFVCVEPGAVQGFLRLAKGQKWQAEQTLEAW</sequence>
<evidence type="ECO:0000256" key="3">
    <source>
        <dbReference type="ARBA" id="ARBA00012083"/>
    </source>
</evidence>
<dbReference type="RefSeq" id="XP_007879029.1">
    <property type="nucleotide sequence ID" value="XM_007880838.1"/>
</dbReference>
<organism evidence="7 8">
    <name type="scientific">Pseudozyma flocculosa PF-1</name>
    <dbReference type="NCBI Taxonomy" id="1277687"/>
    <lineage>
        <taxon>Eukaryota</taxon>
        <taxon>Fungi</taxon>
        <taxon>Dikarya</taxon>
        <taxon>Basidiomycota</taxon>
        <taxon>Ustilaginomycotina</taxon>
        <taxon>Ustilaginomycetes</taxon>
        <taxon>Ustilaginales</taxon>
        <taxon>Ustilaginaceae</taxon>
        <taxon>Pseudozyma</taxon>
    </lineage>
</organism>
<dbReference type="GO" id="GO:0005737">
    <property type="term" value="C:cytoplasm"/>
    <property type="evidence" value="ECO:0007669"/>
    <property type="project" value="TreeGrafter"/>
</dbReference>
<dbReference type="InterPro" id="IPR025532">
    <property type="entry name" value="G6P_1-epimerase"/>
</dbReference>
<comment type="function">
    <text evidence="5">Catalyzes the interconversion between the alpha and beta anomers from at least three hexose 6-phosphate sugars (Glc6P, Gal6P, and Man6P).</text>
</comment>